<feature type="non-terminal residue" evidence="1">
    <location>
        <position position="1"/>
    </location>
</feature>
<keyword evidence="2" id="KW-1185">Reference proteome</keyword>
<accession>A0ACA9RAN4</accession>
<name>A0ACA9RAN4_9GLOM</name>
<comment type="caution">
    <text evidence="1">The sequence shown here is derived from an EMBL/GenBank/DDBJ whole genome shotgun (WGS) entry which is preliminary data.</text>
</comment>
<feature type="non-terminal residue" evidence="1">
    <location>
        <position position="100"/>
    </location>
</feature>
<protein>
    <submittedName>
        <fullName evidence="1">133_t:CDS:1</fullName>
    </submittedName>
</protein>
<gene>
    <name evidence="1" type="ORF">ACOLOM_LOCUS14472</name>
</gene>
<evidence type="ECO:0000313" key="1">
    <source>
        <dbReference type="EMBL" id="CAG8784339.1"/>
    </source>
</evidence>
<reference evidence="1" key="1">
    <citation type="submission" date="2021-06" db="EMBL/GenBank/DDBJ databases">
        <authorList>
            <person name="Kallberg Y."/>
            <person name="Tangrot J."/>
            <person name="Rosling A."/>
        </authorList>
    </citation>
    <scope>NUCLEOTIDE SEQUENCE</scope>
    <source>
        <strain evidence="1">CL356</strain>
    </source>
</reference>
<proteinExistence type="predicted"/>
<evidence type="ECO:0000313" key="2">
    <source>
        <dbReference type="Proteomes" id="UP000789525"/>
    </source>
</evidence>
<sequence>RMAKHKKLYRGCPTRGFAEDLHEWIVTIRASRLALHTDTVAGPPIMTICALAFLKNRMFIIDDILVNWTVKRLGLGGAAHAATLSRRLPRIPYIEQLVVH</sequence>
<dbReference type="Proteomes" id="UP000789525">
    <property type="component" value="Unassembled WGS sequence"/>
</dbReference>
<dbReference type="EMBL" id="CAJVPT010074536">
    <property type="protein sequence ID" value="CAG8784339.1"/>
    <property type="molecule type" value="Genomic_DNA"/>
</dbReference>
<organism evidence="1 2">
    <name type="scientific">Acaulospora colombiana</name>
    <dbReference type="NCBI Taxonomy" id="27376"/>
    <lineage>
        <taxon>Eukaryota</taxon>
        <taxon>Fungi</taxon>
        <taxon>Fungi incertae sedis</taxon>
        <taxon>Mucoromycota</taxon>
        <taxon>Glomeromycotina</taxon>
        <taxon>Glomeromycetes</taxon>
        <taxon>Diversisporales</taxon>
        <taxon>Acaulosporaceae</taxon>
        <taxon>Acaulospora</taxon>
    </lineage>
</organism>